<keyword evidence="5 7" id="KW-0443">Lipid metabolism</keyword>
<dbReference type="SMART" id="SM00563">
    <property type="entry name" value="PlsC"/>
    <property type="match status" value="1"/>
</dbReference>
<feature type="domain" description="Phospholipid/glycerol acyltransferase" evidence="8">
    <location>
        <begin position="74"/>
        <end position="188"/>
    </location>
</feature>
<dbReference type="InterPro" id="IPR002123">
    <property type="entry name" value="Plipid/glycerol_acylTrfase"/>
</dbReference>
<dbReference type="EMBL" id="AP028654">
    <property type="protein sequence ID" value="BEP29967.1"/>
    <property type="molecule type" value="Genomic_DNA"/>
</dbReference>
<keyword evidence="4 7" id="KW-0808">Transferase</keyword>
<keyword evidence="7" id="KW-1208">Phospholipid metabolism</keyword>
<keyword evidence="3 7" id="KW-0444">Lipid biosynthesis</keyword>
<evidence type="ECO:0000259" key="8">
    <source>
        <dbReference type="SMART" id="SM00563"/>
    </source>
</evidence>
<name>A0AAU9ED65_9FIRM</name>
<evidence type="ECO:0000256" key="3">
    <source>
        <dbReference type="ARBA" id="ARBA00022516"/>
    </source>
</evidence>
<dbReference type="GO" id="GO:0016020">
    <property type="term" value="C:membrane"/>
    <property type="evidence" value="ECO:0007669"/>
    <property type="project" value="InterPro"/>
</dbReference>
<dbReference type="PANTHER" id="PTHR10434">
    <property type="entry name" value="1-ACYL-SN-GLYCEROL-3-PHOSPHATE ACYLTRANSFERASE"/>
    <property type="match status" value="1"/>
</dbReference>
<evidence type="ECO:0000256" key="4">
    <source>
        <dbReference type="ARBA" id="ARBA00022679"/>
    </source>
</evidence>
<evidence type="ECO:0000256" key="1">
    <source>
        <dbReference type="ARBA" id="ARBA00005189"/>
    </source>
</evidence>
<organism evidence="9 10">
    <name type="scientific">Helicovermis profundi</name>
    <dbReference type="NCBI Taxonomy" id="3065157"/>
    <lineage>
        <taxon>Bacteria</taxon>
        <taxon>Bacillati</taxon>
        <taxon>Bacillota</taxon>
        <taxon>Clostridia</taxon>
        <taxon>Helicovermis</taxon>
    </lineage>
</organism>
<dbReference type="NCBIfam" id="TIGR00530">
    <property type="entry name" value="AGP_acyltrn"/>
    <property type="match status" value="1"/>
</dbReference>
<evidence type="ECO:0000256" key="5">
    <source>
        <dbReference type="ARBA" id="ARBA00023098"/>
    </source>
</evidence>
<keyword evidence="6 7" id="KW-0012">Acyltransferase</keyword>
<evidence type="ECO:0000256" key="6">
    <source>
        <dbReference type="ARBA" id="ARBA00023315"/>
    </source>
</evidence>
<dbReference type="Proteomes" id="UP001321786">
    <property type="component" value="Chromosome"/>
</dbReference>
<protein>
    <recommendedName>
        <fullName evidence="7">1-acyl-sn-glycerol-3-phosphate acyltransferase</fullName>
        <ecNumber evidence="7">2.3.1.51</ecNumber>
    </recommendedName>
</protein>
<keyword evidence="7" id="KW-0594">Phospholipid biosynthesis</keyword>
<dbReference type="EC" id="2.3.1.51" evidence="7"/>
<sequence>MFRTLVWFMYFMGSLVKSLPKLSKINKMESKGLIEESQKRSFIIVKEWCDKLIRLAGVEVEIIGEENIPKEGPVLFVSNHQSNFDIPILLAKIDKPKAFIAKIELKKFPVVNRWMQKINCIFMDRSDIRQSAKSIIKGIKLLKSGYSIVVFPEGTRSEDGNLLEFKAGALKLAIKSGVPIVPIIINGSKEIMPKGSKTIRSSKVKLIIEKPILNDEYKTLDTFEITNNLKSIIENKLSI</sequence>
<comment type="catalytic activity">
    <reaction evidence="7">
        <text>a 1-acyl-sn-glycero-3-phosphate + an acyl-CoA = a 1,2-diacyl-sn-glycero-3-phosphate + CoA</text>
        <dbReference type="Rhea" id="RHEA:19709"/>
        <dbReference type="ChEBI" id="CHEBI:57287"/>
        <dbReference type="ChEBI" id="CHEBI:57970"/>
        <dbReference type="ChEBI" id="CHEBI:58342"/>
        <dbReference type="ChEBI" id="CHEBI:58608"/>
        <dbReference type="EC" id="2.3.1.51"/>
    </reaction>
</comment>
<evidence type="ECO:0000256" key="7">
    <source>
        <dbReference type="RuleBase" id="RU361267"/>
    </source>
</evidence>
<dbReference type="KEGG" id="hprf:HLPR_22980"/>
<comment type="domain">
    <text evidence="7">The HXXXXD motif is essential for acyltransferase activity and may constitute the binding site for the phosphate moiety of the glycerol-3-phosphate.</text>
</comment>
<dbReference type="RefSeq" id="WP_338535572.1">
    <property type="nucleotide sequence ID" value="NZ_AP028654.1"/>
</dbReference>
<evidence type="ECO:0000313" key="10">
    <source>
        <dbReference type="Proteomes" id="UP001321786"/>
    </source>
</evidence>
<gene>
    <name evidence="9" type="ORF">HLPR_22980</name>
</gene>
<comment type="similarity">
    <text evidence="2 7">Belongs to the 1-acyl-sn-glycerol-3-phosphate acyltransferase family.</text>
</comment>
<dbReference type="AlphaFoldDB" id="A0AAU9ED65"/>
<comment type="pathway">
    <text evidence="1">Lipid metabolism.</text>
</comment>
<reference evidence="9 10" key="1">
    <citation type="submission" date="2023-08" db="EMBL/GenBank/DDBJ databases">
        <title>Helicovermis profunda gen. nov., sp. nov., a novel mesophilic, fermentative bacterium within the Bacillota from a deep-sea hydrothermal vent chimney.</title>
        <authorList>
            <person name="Miyazaki U."/>
            <person name="Mizutani D."/>
            <person name="Hashimoto Y."/>
            <person name="Tame A."/>
            <person name="Sawayama S."/>
            <person name="Miyazaki J."/>
            <person name="Takai K."/>
            <person name="Nakagawa S."/>
        </authorList>
    </citation>
    <scope>NUCLEOTIDE SEQUENCE [LARGE SCALE GENOMIC DNA]</scope>
    <source>
        <strain evidence="9 10">S502</strain>
    </source>
</reference>
<dbReference type="GO" id="GO:0003841">
    <property type="term" value="F:1-acylglycerol-3-phosphate O-acyltransferase activity"/>
    <property type="evidence" value="ECO:0007669"/>
    <property type="project" value="UniProtKB-UniRule"/>
</dbReference>
<dbReference type="InterPro" id="IPR004552">
    <property type="entry name" value="AGP_acyltrans"/>
</dbReference>
<evidence type="ECO:0000313" key="9">
    <source>
        <dbReference type="EMBL" id="BEP29967.1"/>
    </source>
</evidence>
<dbReference type="GO" id="GO:0006654">
    <property type="term" value="P:phosphatidic acid biosynthetic process"/>
    <property type="evidence" value="ECO:0007669"/>
    <property type="project" value="TreeGrafter"/>
</dbReference>
<dbReference type="SUPFAM" id="SSF69593">
    <property type="entry name" value="Glycerol-3-phosphate (1)-acyltransferase"/>
    <property type="match status" value="1"/>
</dbReference>
<dbReference type="CDD" id="cd07989">
    <property type="entry name" value="LPLAT_AGPAT-like"/>
    <property type="match status" value="1"/>
</dbReference>
<keyword evidence="10" id="KW-1185">Reference proteome</keyword>
<proteinExistence type="inferred from homology"/>
<dbReference type="PANTHER" id="PTHR10434:SF64">
    <property type="entry name" value="1-ACYL-SN-GLYCEROL-3-PHOSPHATE ACYLTRANSFERASE-RELATED"/>
    <property type="match status" value="1"/>
</dbReference>
<evidence type="ECO:0000256" key="2">
    <source>
        <dbReference type="ARBA" id="ARBA00008655"/>
    </source>
</evidence>
<accession>A0AAU9ED65</accession>
<dbReference type="Pfam" id="PF01553">
    <property type="entry name" value="Acyltransferase"/>
    <property type="match status" value="1"/>
</dbReference>